<proteinExistence type="predicted"/>
<gene>
    <name evidence="2" type="ORF">EZS28_042453</name>
</gene>
<feature type="compositionally biased region" description="Low complexity" evidence="1">
    <location>
        <begin position="145"/>
        <end position="157"/>
    </location>
</feature>
<dbReference type="AlphaFoldDB" id="A0A5J4TVV8"/>
<accession>A0A5J4TVV8</accession>
<sequence>MSASHNNIGGFMTNRFDSSLQYSNLTERTVQTMDRAFMASSLSTSTSTSIGQLNQIPYPWEQAFQPQTSSTNTQNEKKIADLDDKKVLQQQQQQQQQIFEKENVNNSNNNSEYDRDNNSLKITGKDKEIERENLNQIQHSNSKEQLSLQSHSLRLSSKPPTAPMSSKQPLKLSDKLRAQENKQILQ</sequence>
<evidence type="ECO:0000313" key="3">
    <source>
        <dbReference type="Proteomes" id="UP000324800"/>
    </source>
</evidence>
<comment type="caution">
    <text evidence="2">The sequence shown here is derived from an EMBL/GenBank/DDBJ whole genome shotgun (WGS) entry which is preliminary data.</text>
</comment>
<reference evidence="2 3" key="1">
    <citation type="submission" date="2019-03" db="EMBL/GenBank/DDBJ databases">
        <title>Single cell metagenomics reveals metabolic interactions within the superorganism composed of flagellate Streblomastix strix and complex community of Bacteroidetes bacteria on its surface.</title>
        <authorList>
            <person name="Treitli S.C."/>
            <person name="Kolisko M."/>
            <person name="Husnik F."/>
            <person name="Keeling P."/>
            <person name="Hampl V."/>
        </authorList>
    </citation>
    <scope>NUCLEOTIDE SEQUENCE [LARGE SCALE GENOMIC DNA]</scope>
    <source>
        <strain evidence="2">ST1C</strain>
    </source>
</reference>
<dbReference type="Proteomes" id="UP000324800">
    <property type="component" value="Unassembled WGS sequence"/>
</dbReference>
<name>A0A5J4TVV8_9EUKA</name>
<organism evidence="2 3">
    <name type="scientific">Streblomastix strix</name>
    <dbReference type="NCBI Taxonomy" id="222440"/>
    <lineage>
        <taxon>Eukaryota</taxon>
        <taxon>Metamonada</taxon>
        <taxon>Preaxostyla</taxon>
        <taxon>Oxymonadida</taxon>
        <taxon>Streblomastigidae</taxon>
        <taxon>Streblomastix</taxon>
    </lineage>
</organism>
<evidence type="ECO:0000313" key="2">
    <source>
        <dbReference type="EMBL" id="KAA6362019.1"/>
    </source>
</evidence>
<feature type="compositionally biased region" description="Basic and acidic residues" evidence="1">
    <location>
        <begin position="112"/>
        <end position="122"/>
    </location>
</feature>
<evidence type="ECO:0000256" key="1">
    <source>
        <dbReference type="SAM" id="MobiDB-lite"/>
    </source>
</evidence>
<feature type="region of interest" description="Disordered" evidence="1">
    <location>
        <begin position="136"/>
        <end position="186"/>
    </location>
</feature>
<dbReference type="EMBL" id="SNRW01024759">
    <property type="protein sequence ID" value="KAA6362019.1"/>
    <property type="molecule type" value="Genomic_DNA"/>
</dbReference>
<protein>
    <submittedName>
        <fullName evidence="2">Uncharacterized protein</fullName>
    </submittedName>
</protein>
<feature type="region of interest" description="Disordered" evidence="1">
    <location>
        <begin position="86"/>
        <end position="122"/>
    </location>
</feature>